<keyword evidence="6" id="KW-0131">Cell cycle</keyword>
<dbReference type="Pfam" id="PF05103">
    <property type="entry name" value="DivIVA"/>
    <property type="match status" value="1"/>
</dbReference>
<reference evidence="10" key="1">
    <citation type="submission" date="2017-04" db="EMBL/GenBank/DDBJ databases">
        <authorList>
            <person name="Varghese N."/>
            <person name="Submissions S."/>
        </authorList>
    </citation>
    <scope>NUCLEOTIDE SEQUENCE [LARGE SCALE GENOMIC DNA]</scope>
    <source>
        <strain evidence="10">DSM 16537</strain>
    </source>
</reference>
<feature type="compositionally biased region" description="Acidic residues" evidence="8">
    <location>
        <begin position="252"/>
        <end position="261"/>
    </location>
</feature>
<keyword evidence="10" id="KW-1185">Reference proteome</keyword>
<comment type="subcellular location">
    <subcellularLocation>
        <location evidence="1">Cytoplasm</location>
    </subcellularLocation>
</comment>
<accession>A0A1W2H6X5</accession>
<feature type="region of interest" description="Disordered" evidence="8">
    <location>
        <begin position="204"/>
        <end position="289"/>
    </location>
</feature>
<feature type="coiled-coil region" evidence="7">
    <location>
        <begin position="36"/>
        <end position="63"/>
    </location>
</feature>
<dbReference type="RefSeq" id="WP_084121053.1">
    <property type="nucleotide sequence ID" value="NZ_LT838813.1"/>
</dbReference>
<evidence type="ECO:0000256" key="4">
    <source>
        <dbReference type="ARBA" id="ARBA00022618"/>
    </source>
</evidence>
<evidence type="ECO:0000256" key="7">
    <source>
        <dbReference type="SAM" id="Coils"/>
    </source>
</evidence>
<evidence type="ECO:0000256" key="2">
    <source>
        <dbReference type="ARBA" id="ARBA00009008"/>
    </source>
</evidence>
<dbReference type="InterPro" id="IPR019933">
    <property type="entry name" value="DivIVA_domain"/>
</dbReference>
<dbReference type="OrthoDB" id="9815492at2"/>
<dbReference type="AlphaFoldDB" id="A0A1W2H6X5"/>
<evidence type="ECO:0000313" key="10">
    <source>
        <dbReference type="Proteomes" id="UP000192333"/>
    </source>
</evidence>
<evidence type="ECO:0000256" key="3">
    <source>
        <dbReference type="ARBA" id="ARBA00022490"/>
    </source>
</evidence>
<dbReference type="NCBIfam" id="TIGR03544">
    <property type="entry name" value="DivI1A_domain"/>
    <property type="match status" value="1"/>
</dbReference>
<evidence type="ECO:0000256" key="6">
    <source>
        <dbReference type="ARBA" id="ARBA00023306"/>
    </source>
</evidence>
<dbReference type="Proteomes" id="UP000192333">
    <property type="component" value="Chromosome I"/>
</dbReference>
<dbReference type="EMBL" id="LT838813">
    <property type="protein sequence ID" value="SMD44256.1"/>
    <property type="molecule type" value="Genomic_DNA"/>
</dbReference>
<dbReference type="PANTHER" id="PTHR35794:SF2">
    <property type="entry name" value="CELL DIVISION PROTEIN DIVIVA"/>
    <property type="match status" value="1"/>
</dbReference>
<evidence type="ECO:0000256" key="1">
    <source>
        <dbReference type="ARBA" id="ARBA00004496"/>
    </source>
</evidence>
<keyword evidence="5 7" id="KW-0175">Coiled coil</keyword>
<gene>
    <name evidence="9" type="ORF">SAMN00777080_2876</name>
</gene>
<proteinExistence type="inferred from homology"/>
<evidence type="ECO:0000256" key="5">
    <source>
        <dbReference type="ARBA" id="ARBA00023054"/>
    </source>
</evidence>
<evidence type="ECO:0000256" key="8">
    <source>
        <dbReference type="SAM" id="MobiDB-lite"/>
    </source>
</evidence>
<dbReference type="PANTHER" id="PTHR35794">
    <property type="entry name" value="CELL DIVISION PROTEIN DIVIVA"/>
    <property type="match status" value="1"/>
</dbReference>
<comment type="similarity">
    <text evidence="2">Belongs to the DivIVA family.</text>
</comment>
<sequence>MKITSKEISDKTFEKNFRGYDKDEVTAYLNVLAGEWDRIQAEKSDLEKRLEISEKEANKLKQVEESLFRTLKTAEDTGASIIEEANFAAEEIMNEAHQNAGSILNEAQSKSKNLIESAEAKGKEIMENLKADVSNLVESYETLLKQRDLIIKNLKAISEDIENNISVSKESFKKINIQTHADVVNQLSKANAFTIANIQEFQKEEEMTASHSQQEEITAESHEDISVESEIQTEEDVVIENQIPEIDSPAEKEEEPQESGIEENIQKIPSEEEIKSKTNKGGSFFDQFD</sequence>
<evidence type="ECO:0000313" key="9">
    <source>
        <dbReference type="EMBL" id="SMD44256.1"/>
    </source>
</evidence>
<keyword evidence="3" id="KW-0963">Cytoplasm</keyword>
<dbReference type="STRING" id="758820.SAMN00777080_2876"/>
<dbReference type="Gene3D" id="6.10.250.660">
    <property type="match status" value="1"/>
</dbReference>
<dbReference type="Gene3D" id="1.20.5.2950">
    <property type="match status" value="1"/>
</dbReference>
<dbReference type="InterPro" id="IPR007793">
    <property type="entry name" value="DivIVA_fam"/>
</dbReference>
<organism evidence="9 10">
    <name type="scientific">Aquiflexum balticum DSM 16537</name>
    <dbReference type="NCBI Taxonomy" id="758820"/>
    <lineage>
        <taxon>Bacteria</taxon>
        <taxon>Pseudomonadati</taxon>
        <taxon>Bacteroidota</taxon>
        <taxon>Cytophagia</taxon>
        <taxon>Cytophagales</taxon>
        <taxon>Cyclobacteriaceae</taxon>
        <taxon>Aquiflexum</taxon>
    </lineage>
</organism>
<protein>
    <submittedName>
        <fullName evidence="9">Cell division initiation protein</fullName>
    </submittedName>
</protein>
<keyword evidence="4 9" id="KW-0132">Cell division</keyword>
<name>A0A1W2H6X5_9BACT</name>
<dbReference type="GO" id="GO:0005737">
    <property type="term" value="C:cytoplasm"/>
    <property type="evidence" value="ECO:0007669"/>
    <property type="project" value="UniProtKB-SubCell"/>
</dbReference>
<dbReference type="GO" id="GO:0051301">
    <property type="term" value="P:cell division"/>
    <property type="evidence" value="ECO:0007669"/>
    <property type="project" value="UniProtKB-KW"/>
</dbReference>